<organism evidence="2 3">
    <name type="scientific">Amycolatopsis vastitatis</name>
    <dbReference type="NCBI Taxonomy" id="1905142"/>
    <lineage>
        <taxon>Bacteria</taxon>
        <taxon>Bacillati</taxon>
        <taxon>Actinomycetota</taxon>
        <taxon>Actinomycetes</taxon>
        <taxon>Pseudonocardiales</taxon>
        <taxon>Pseudonocardiaceae</taxon>
        <taxon>Amycolatopsis</taxon>
    </lineage>
</organism>
<keyword evidence="1" id="KW-1133">Transmembrane helix</keyword>
<feature type="transmembrane region" description="Helical" evidence="1">
    <location>
        <begin position="30"/>
        <end position="51"/>
    </location>
</feature>
<comment type="caution">
    <text evidence="2">The sequence shown here is derived from an EMBL/GenBank/DDBJ whole genome shotgun (WGS) entry which is preliminary data.</text>
</comment>
<sequence>MTTTNPPGVTFGRVMRSEWVKFRSLQSTPITAGAAVAGMIALGWLTCALNADRWPQLSAQNRARLEPTALSLQGYVLVQLAFGVLGVLVVSGEYTTGQIRSTFSAVPARTPVLAAKAAVFAAVTLVVGEVAAFAAFLGGQAFLSSQDIGTSLAEPGVFRAVSGTGLYLTGIGLLGIAFGWLVRYTAGAIAALVALVLIVPGLAGVLPESWLPHVLPYLPSNAGQALVTVRPAPLSLPPWTGFAWFCGYVVVALAAAAVVLKRRDA</sequence>
<keyword evidence="1" id="KW-0472">Membrane</keyword>
<feature type="transmembrane region" description="Helical" evidence="1">
    <location>
        <begin position="188"/>
        <end position="206"/>
    </location>
</feature>
<keyword evidence="1" id="KW-0812">Transmembrane</keyword>
<reference evidence="3" key="1">
    <citation type="submission" date="2017-07" db="EMBL/GenBank/DDBJ databases">
        <title>Comparative genome mining reveals phylogenetic distribution patterns of secondary metabolites in Amycolatopsis.</title>
        <authorList>
            <person name="Adamek M."/>
            <person name="Alanjary M."/>
            <person name="Sales-Ortells H."/>
            <person name="Goodfellow M."/>
            <person name="Bull A.T."/>
            <person name="Kalinowski J."/>
            <person name="Ziemert N."/>
        </authorList>
    </citation>
    <scope>NUCLEOTIDE SEQUENCE [LARGE SCALE GENOMIC DNA]</scope>
    <source>
        <strain evidence="3">H5</strain>
    </source>
</reference>
<feature type="transmembrane region" description="Helical" evidence="1">
    <location>
        <begin position="113"/>
        <end position="137"/>
    </location>
</feature>
<feature type="transmembrane region" description="Helical" evidence="1">
    <location>
        <begin position="71"/>
        <end position="92"/>
    </location>
</feature>
<evidence type="ECO:0000256" key="1">
    <source>
        <dbReference type="SAM" id="Phobius"/>
    </source>
</evidence>
<dbReference type="RefSeq" id="WP_093947214.1">
    <property type="nucleotide sequence ID" value="NZ_NMUL01000008.1"/>
</dbReference>
<dbReference type="OrthoDB" id="3297477at2"/>
<gene>
    <name evidence="2" type="ORF">CF165_10155</name>
</gene>
<evidence type="ECO:0000313" key="2">
    <source>
        <dbReference type="EMBL" id="OXM69059.1"/>
    </source>
</evidence>
<proteinExistence type="predicted"/>
<name>A0A229TE92_9PSEU</name>
<dbReference type="EMBL" id="NMUL01000008">
    <property type="protein sequence ID" value="OXM69059.1"/>
    <property type="molecule type" value="Genomic_DNA"/>
</dbReference>
<feature type="transmembrane region" description="Helical" evidence="1">
    <location>
        <begin position="241"/>
        <end position="260"/>
    </location>
</feature>
<evidence type="ECO:0000313" key="3">
    <source>
        <dbReference type="Proteomes" id="UP000215199"/>
    </source>
</evidence>
<feature type="transmembrane region" description="Helical" evidence="1">
    <location>
        <begin position="157"/>
        <end position="181"/>
    </location>
</feature>
<accession>A0A229TE92</accession>
<dbReference type="Proteomes" id="UP000215199">
    <property type="component" value="Unassembled WGS sequence"/>
</dbReference>
<protein>
    <submittedName>
        <fullName evidence="2">ABC transporter permease</fullName>
    </submittedName>
</protein>
<dbReference type="AlphaFoldDB" id="A0A229TE92"/>
<keyword evidence="3" id="KW-1185">Reference proteome</keyword>